<dbReference type="Proteomes" id="UP000307943">
    <property type="component" value="Unassembled WGS sequence"/>
</dbReference>
<keyword evidence="4" id="KW-1185">Reference proteome</keyword>
<feature type="compositionally biased region" description="Low complexity" evidence="1">
    <location>
        <begin position="41"/>
        <end position="75"/>
    </location>
</feature>
<feature type="transmembrane region" description="Helical" evidence="2">
    <location>
        <begin position="6"/>
        <end position="26"/>
    </location>
</feature>
<keyword evidence="2" id="KW-0472">Membrane</keyword>
<dbReference type="EMBL" id="VDCQ01000002">
    <property type="protein sequence ID" value="TNJ67884.1"/>
    <property type="molecule type" value="Genomic_DNA"/>
</dbReference>
<evidence type="ECO:0000313" key="4">
    <source>
        <dbReference type="Proteomes" id="UP000307943"/>
    </source>
</evidence>
<name>A0A5C4TFE8_9BACL</name>
<proteinExistence type="predicted"/>
<keyword evidence="2" id="KW-0812">Transmembrane</keyword>
<feature type="compositionally biased region" description="Low complexity" evidence="1">
    <location>
        <begin position="82"/>
        <end position="98"/>
    </location>
</feature>
<protein>
    <recommendedName>
        <fullName evidence="5">Translation initiation factor 2</fullName>
    </recommendedName>
</protein>
<evidence type="ECO:0000256" key="1">
    <source>
        <dbReference type="SAM" id="MobiDB-lite"/>
    </source>
</evidence>
<feature type="region of interest" description="Disordered" evidence="1">
    <location>
        <begin position="41"/>
        <end position="116"/>
    </location>
</feature>
<evidence type="ECO:0008006" key="5">
    <source>
        <dbReference type="Google" id="ProtNLM"/>
    </source>
</evidence>
<dbReference type="AlphaFoldDB" id="A0A5C4TFE8"/>
<sequence length="147" mass="14751">MPRYSVTFFVVILMLCFGIFFGIELATRGMANIQGPAPGYAQQGQGGVVAQQQGQSSANGGQSTNAGAAQQSGTSAGAGGKAMPQAGNAAGAQATASPPTRPQPPQPQPIAADSGINRVGNQIGDMLQSVAHGTIRTIVSLLDSIVN</sequence>
<gene>
    <name evidence="3" type="ORF">FE784_01695</name>
</gene>
<evidence type="ECO:0000256" key="2">
    <source>
        <dbReference type="SAM" id="Phobius"/>
    </source>
</evidence>
<comment type="caution">
    <text evidence="3">The sequence shown here is derived from an EMBL/GenBank/DDBJ whole genome shotgun (WGS) entry which is preliminary data.</text>
</comment>
<dbReference type="Pfam" id="PF12438">
    <property type="entry name" value="DUF3679"/>
    <property type="match status" value="1"/>
</dbReference>
<feature type="compositionally biased region" description="Pro residues" evidence="1">
    <location>
        <begin position="99"/>
        <end position="108"/>
    </location>
</feature>
<evidence type="ECO:0000313" key="3">
    <source>
        <dbReference type="EMBL" id="TNJ67884.1"/>
    </source>
</evidence>
<keyword evidence="2" id="KW-1133">Transmembrane helix</keyword>
<accession>A0A5C4TFE8</accession>
<organism evidence="3 4">
    <name type="scientific">Paenibacillus hemerocallicola</name>
    <dbReference type="NCBI Taxonomy" id="1172614"/>
    <lineage>
        <taxon>Bacteria</taxon>
        <taxon>Bacillati</taxon>
        <taxon>Bacillota</taxon>
        <taxon>Bacilli</taxon>
        <taxon>Bacillales</taxon>
        <taxon>Paenibacillaceae</taxon>
        <taxon>Paenibacillus</taxon>
    </lineage>
</organism>
<dbReference type="OrthoDB" id="2611684at2"/>
<dbReference type="RefSeq" id="WP_139600391.1">
    <property type="nucleotide sequence ID" value="NZ_VDCQ01000002.1"/>
</dbReference>
<reference evidence="3 4" key="1">
    <citation type="submission" date="2019-05" db="EMBL/GenBank/DDBJ databases">
        <title>We sequenced the genome of Paenibacillus hemerocallicola KCTC 33185 for further insight into its adaptation and study the phylogeny of Paenibacillus.</title>
        <authorList>
            <person name="Narsing Rao M.P."/>
        </authorList>
    </citation>
    <scope>NUCLEOTIDE SEQUENCE [LARGE SCALE GENOMIC DNA]</scope>
    <source>
        <strain evidence="3 4">KCTC 33185</strain>
    </source>
</reference>
<dbReference type="InterPro" id="IPR020534">
    <property type="entry name" value="Uncharacterised_YqxA"/>
</dbReference>